<evidence type="ECO:0000313" key="2">
    <source>
        <dbReference type="EMBL" id="MDR6207747.1"/>
    </source>
</evidence>
<dbReference type="GeneID" id="97000650"/>
<name>A0ABD5CR69_9BURK</name>
<proteinExistence type="predicted"/>
<dbReference type="AlphaFoldDB" id="A0ABD5CR69"/>
<dbReference type="KEGG" id="pgp:CUJ91_03745"/>
<gene>
    <name evidence="2" type="ORF">QF025_006467</name>
</gene>
<dbReference type="Proteomes" id="UP001245184">
    <property type="component" value="Unassembled WGS sequence"/>
</dbReference>
<protein>
    <recommendedName>
        <fullName evidence="4">DUF2844 domain-containing protein</fullName>
    </recommendedName>
</protein>
<organism evidence="2 3">
    <name type="scientific">Paraburkholderia graminis</name>
    <dbReference type="NCBI Taxonomy" id="60548"/>
    <lineage>
        <taxon>Bacteria</taxon>
        <taxon>Pseudomonadati</taxon>
        <taxon>Pseudomonadota</taxon>
        <taxon>Betaproteobacteria</taxon>
        <taxon>Burkholderiales</taxon>
        <taxon>Burkholderiaceae</taxon>
        <taxon>Paraburkholderia</taxon>
    </lineage>
</organism>
<dbReference type="InterPro" id="IPR021267">
    <property type="entry name" value="DUF2844"/>
</dbReference>
<evidence type="ECO:0000313" key="3">
    <source>
        <dbReference type="Proteomes" id="UP001245184"/>
    </source>
</evidence>
<sequence>MNLVKAALAAAVMLPLASYAALGGAPTISAASQSRLRSAAVAAPTALASASYTVREARDADGVTIREYVQPNNVVFAVAWQGPVRPDMNALLGNYFHRAASAGAGKPRGTGPLIDRSDDFQIESVGRPGNFFGKAILPRLLPANVRAEDVR</sequence>
<dbReference type="RefSeq" id="WP_029971099.1">
    <property type="nucleotide sequence ID" value="NZ_ATXV01000015.1"/>
</dbReference>
<keyword evidence="1" id="KW-0732">Signal</keyword>
<evidence type="ECO:0000256" key="1">
    <source>
        <dbReference type="SAM" id="SignalP"/>
    </source>
</evidence>
<dbReference type="EMBL" id="JAVIZN010000002">
    <property type="protein sequence ID" value="MDR6207747.1"/>
    <property type="molecule type" value="Genomic_DNA"/>
</dbReference>
<feature type="chain" id="PRO_5044745876" description="DUF2844 domain-containing protein" evidence="1">
    <location>
        <begin position="21"/>
        <end position="151"/>
    </location>
</feature>
<feature type="signal peptide" evidence="1">
    <location>
        <begin position="1"/>
        <end position="20"/>
    </location>
</feature>
<accession>A0ABD5CR69</accession>
<reference evidence="2 3" key="1">
    <citation type="submission" date="2023-08" db="EMBL/GenBank/DDBJ databases">
        <title>Genome sequencing of plant associated microbes to promote plant fitness in Sorghum bicolor and Oryza sativa.</title>
        <authorList>
            <person name="Coleman-Derr D."/>
        </authorList>
    </citation>
    <scope>NUCLEOTIDE SEQUENCE [LARGE SCALE GENOMIC DNA]</scope>
    <source>
        <strain evidence="2 3">SLBN-33</strain>
    </source>
</reference>
<dbReference type="Pfam" id="PF11005">
    <property type="entry name" value="DUF2844"/>
    <property type="match status" value="1"/>
</dbReference>
<comment type="caution">
    <text evidence="2">The sequence shown here is derived from an EMBL/GenBank/DDBJ whole genome shotgun (WGS) entry which is preliminary data.</text>
</comment>
<evidence type="ECO:0008006" key="4">
    <source>
        <dbReference type="Google" id="ProtNLM"/>
    </source>
</evidence>